<dbReference type="AlphaFoldDB" id="A0A6C0CK32"/>
<accession>A0A6C0CK32</accession>
<organism evidence="1">
    <name type="scientific">viral metagenome</name>
    <dbReference type="NCBI Taxonomy" id="1070528"/>
    <lineage>
        <taxon>unclassified sequences</taxon>
        <taxon>metagenomes</taxon>
        <taxon>organismal metagenomes</taxon>
    </lineage>
</organism>
<name>A0A6C0CK32_9ZZZZ</name>
<dbReference type="EMBL" id="MN739422">
    <property type="protein sequence ID" value="QHT04034.1"/>
    <property type="molecule type" value="Genomic_DNA"/>
</dbReference>
<protein>
    <submittedName>
        <fullName evidence="1">Uncharacterized protein</fullName>
    </submittedName>
</protein>
<proteinExistence type="predicted"/>
<evidence type="ECO:0000313" key="1">
    <source>
        <dbReference type="EMBL" id="QHT04034.1"/>
    </source>
</evidence>
<sequence>MSLCISNLYPVSKDMWIGQDTTGIAHQFKGLDQYREYVTKLTAAGTVCPEASLPSAPAIIPQERTPFTGFLEFKPTDVQQQAKYSAMSPWWVGSETTDTAFGQGLSKSLSR</sequence>
<reference evidence="1" key="1">
    <citation type="journal article" date="2020" name="Nature">
        <title>Giant virus diversity and host interactions through global metagenomics.</title>
        <authorList>
            <person name="Schulz F."/>
            <person name="Roux S."/>
            <person name="Paez-Espino D."/>
            <person name="Jungbluth S."/>
            <person name="Walsh D.A."/>
            <person name="Denef V.J."/>
            <person name="McMahon K.D."/>
            <person name="Konstantinidis K.T."/>
            <person name="Eloe-Fadrosh E.A."/>
            <person name="Kyrpides N.C."/>
            <person name="Woyke T."/>
        </authorList>
    </citation>
    <scope>NUCLEOTIDE SEQUENCE</scope>
    <source>
        <strain evidence="1">GVMAG-M-3300021137-6</strain>
    </source>
</reference>